<dbReference type="PANTHER" id="PTHR14614:SF162">
    <property type="entry name" value="EXPRESSED PROTEIN"/>
    <property type="match status" value="1"/>
</dbReference>
<evidence type="ECO:0000313" key="2">
    <source>
        <dbReference type="Proteomes" id="UP000283269"/>
    </source>
</evidence>
<dbReference type="Gene3D" id="3.40.50.150">
    <property type="entry name" value="Vaccinia Virus protein VP39"/>
    <property type="match status" value="1"/>
</dbReference>
<dbReference type="STRING" id="93625.A0A409X7W8"/>
<gene>
    <name evidence="1" type="ORF">CVT25_012576</name>
</gene>
<comment type="caution">
    <text evidence="1">The sequence shown here is derived from an EMBL/GenBank/DDBJ whole genome shotgun (WGS) entry which is preliminary data.</text>
</comment>
<proteinExistence type="predicted"/>
<reference evidence="1 2" key="1">
    <citation type="journal article" date="2018" name="Evol. Lett.">
        <title>Horizontal gene cluster transfer increased hallucinogenic mushroom diversity.</title>
        <authorList>
            <person name="Reynolds H.T."/>
            <person name="Vijayakumar V."/>
            <person name="Gluck-Thaler E."/>
            <person name="Korotkin H.B."/>
            <person name="Matheny P.B."/>
            <person name="Slot J.C."/>
        </authorList>
    </citation>
    <scope>NUCLEOTIDE SEQUENCE [LARGE SCALE GENOMIC DNA]</scope>
    <source>
        <strain evidence="1 2">2631</strain>
    </source>
</reference>
<dbReference type="Pfam" id="PF10294">
    <property type="entry name" value="Methyltransf_16"/>
    <property type="match status" value="1"/>
</dbReference>
<organism evidence="1 2">
    <name type="scientific">Psilocybe cyanescens</name>
    <dbReference type="NCBI Taxonomy" id="93625"/>
    <lineage>
        <taxon>Eukaryota</taxon>
        <taxon>Fungi</taxon>
        <taxon>Dikarya</taxon>
        <taxon>Basidiomycota</taxon>
        <taxon>Agaricomycotina</taxon>
        <taxon>Agaricomycetes</taxon>
        <taxon>Agaricomycetidae</taxon>
        <taxon>Agaricales</taxon>
        <taxon>Agaricineae</taxon>
        <taxon>Strophariaceae</taxon>
        <taxon>Psilocybe</taxon>
    </lineage>
</organism>
<protein>
    <submittedName>
        <fullName evidence="1">Uncharacterized protein</fullName>
    </submittedName>
</protein>
<name>A0A409X7W8_PSICY</name>
<dbReference type="InterPro" id="IPR019410">
    <property type="entry name" value="Methyltransf_16"/>
</dbReference>
<dbReference type="GO" id="GO:0005634">
    <property type="term" value="C:nucleus"/>
    <property type="evidence" value="ECO:0007669"/>
    <property type="project" value="TreeGrafter"/>
</dbReference>
<dbReference type="Proteomes" id="UP000283269">
    <property type="component" value="Unassembled WGS sequence"/>
</dbReference>
<dbReference type="GO" id="GO:0005737">
    <property type="term" value="C:cytoplasm"/>
    <property type="evidence" value="ECO:0007669"/>
    <property type="project" value="TreeGrafter"/>
</dbReference>
<dbReference type="InterPro" id="IPR029063">
    <property type="entry name" value="SAM-dependent_MTases_sf"/>
</dbReference>
<sequence>MSSQPAHLTKHISHLSYPFASSTFALSQLDDGFSNGTALWLGGQCLALYLAQMHAKLKPVNLSRPPRAIELGSGIGLTAYVLLAVTDLRITQDYSNRLALSSLGWDVLATDIPHVISSVLEKNIKNNLPALPMGSGLIQIRELDWSVPPDKWTWNHELGIASPSVLPPAVESSVLLRPPFDLIFSADTVYATELIEPMLRTLHALSTSSASASGLHFPPILLCIERRDPQLVDRLLASAKDNWNFSVERIPNKKVVKAIEKGVQWDKAEWEGVEMWKLRLHGSRP</sequence>
<accession>A0A409X7W8</accession>
<dbReference type="InParanoid" id="A0A409X7W8"/>
<dbReference type="AlphaFoldDB" id="A0A409X7W8"/>
<keyword evidence="2" id="KW-1185">Reference proteome</keyword>
<dbReference type="GO" id="GO:0008757">
    <property type="term" value="F:S-adenosylmethionine-dependent methyltransferase activity"/>
    <property type="evidence" value="ECO:0007669"/>
    <property type="project" value="UniProtKB-ARBA"/>
</dbReference>
<dbReference type="OrthoDB" id="194386at2759"/>
<dbReference type="EMBL" id="NHYD01002412">
    <property type="protein sequence ID" value="PPQ86856.1"/>
    <property type="molecule type" value="Genomic_DNA"/>
</dbReference>
<dbReference type="PANTHER" id="PTHR14614">
    <property type="entry name" value="HEPATOCELLULAR CARCINOMA-ASSOCIATED ANTIGEN"/>
    <property type="match status" value="1"/>
</dbReference>
<dbReference type="SUPFAM" id="SSF53335">
    <property type="entry name" value="S-adenosyl-L-methionine-dependent methyltransferases"/>
    <property type="match status" value="1"/>
</dbReference>
<evidence type="ECO:0000313" key="1">
    <source>
        <dbReference type="EMBL" id="PPQ86856.1"/>
    </source>
</evidence>